<evidence type="ECO:0000256" key="4">
    <source>
        <dbReference type="ARBA" id="ARBA00022527"/>
    </source>
</evidence>
<keyword evidence="8 15" id="KW-0067">ATP-binding</keyword>
<reference evidence="18 19" key="1">
    <citation type="submission" date="2021-04" db="EMBL/GenBank/DDBJ databases">
        <authorList>
            <person name="Bliznina A."/>
        </authorList>
    </citation>
    <scope>NUCLEOTIDE SEQUENCE [LARGE SCALE GENOMIC DNA]</scope>
</reference>
<sequence length="523" mass="59867">MTLQDDPDQRPGLAVNHYELGETIGSGSFGKVKKARHKITGHEVAIKILNRKKIKSMEVVNKTRREIENALRFRHPHIIKMYQVHSSPTDLFLVMEYVPGGELFDYICANGRLPEDESRRFFQQIISGVDCCHRQKVVHRDLKPENLLLDKNLNVRIADFGLSNILTDGEFLRTSCGSPNYAAPEVISGKLYAGPEVDIWSCGVILYALLCGTLPFDDDNHTRLFAKIKRGHYETPANIKNSPVESLIAHMLKTNSMERATIKDILDHPWFRVNLKDYLFPAPGQQLQMGIDVEACQEVASKFGVCPDQVRKIVEEHLENPELNGNEDPSRYLVAYRLIIDGKILQSQEPDFYLAPNKTSLINLNVPKKAHPERMHELLDSGPADMVGAGQQLSKTPSSRQRPRSKWHLGIRSQSNSMHVMKEVYRALHELGFLWRNISFFRIRVKMDSKRNPGRHEKMNITLYRSPRCSERSPDYLLDFSSCQMENERENNDNPDWGSTHSTMEFFEMCSKIINKLALQGNN</sequence>
<evidence type="ECO:0000256" key="16">
    <source>
        <dbReference type="SAM" id="MobiDB-lite"/>
    </source>
</evidence>
<dbReference type="Gene3D" id="1.10.510.10">
    <property type="entry name" value="Transferase(Phosphotransferase) domain 1"/>
    <property type="match status" value="1"/>
</dbReference>
<dbReference type="InterPro" id="IPR008271">
    <property type="entry name" value="Ser/Thr_kinase_AS"/>
</dbReference>
<evidence type="ECO:0000256" key="14">
    <source>
        <dbReference type="ARBA" id="ARBA00048679"/>
    </source>
</evidence>
<dbReference type="PANTHER" id="PTHR24346:SF110">
    <property type="entry name" value="NON-SPECIFIC SERINE_THREONINE PROTEIN KINASE"/>
    <property type="match status" value="1"/>
</dbReference>
<evidence type="ECO:0000256" key="15">
    <source>
        <dbReference type="PROSITE-ProRule" id="PRU10141"/>
    </source>
</evidence>
<dbReference type="InterPro" id="IPR011009">
    <property type="entry name" value="Kinase-like_dom_sf"/>
</dbReference>
<evidence type="ECO:0000256" key="5">
    <source>
        <dbReference type="ARBA" id="ARBA00022679"/>
    </source>
</evidence>
<dbReference type="Proteomes" id="UP001158576">
    <property type="component" value="Chromosome PAR"/>
</dbReference>
<evidence type="ECO:0000256" key="2">
    <source>
        <dbReference type="ARBA" id="ARBA00012403"/>
    </source>
</evidence>
<comment type="similarity">
    <text evidence="1">Belongs to the protein kinase superfamily. CAMK Ser/Thr protein kinase family. SNF1 subfamily.</text>
</comment>
<evidence type="ECO:0000256" key="1">
    <source>
        <dbReference type="ARBA" id="ARBA00006234"/>
    </source>
</evidence>
<comment type="catalytic activity">
    <reaction evidence="12">
        <text>L-threonyl-[protein] + ATP = O-phospho-L-threonyl-[protein] + ADP + H(+)</text>
        <dbReference type="Rhea" id="RHEA:46608"/>
        <dbReference type="Rhea" id="RHEA-COMP:11060"/>
        <dbReference type="Rhea" id="RHEA-COMP:11605"/>
        <dbReference type="ChEBI" id="CHEBI:15378"/>
        <dbReference type="ChEBI" id="CHEBI:30013"/>
        <dbReference type="ChEBI" id="CHEBI:30616"/>
        <dbReference type="ChEBI" id="CHEBI:61977"/>
        <dbReference type="ChEBI" id="CHEBI:456216"/>
        <dbReference type="EC" id="2.7.11.1"/>
    </reaction>
</comment>
<keyword evidence="4" id="KW-0723">Serine/threonine-protein kinase</keyword>
<keyword evidence="5" id="KW-0808">Transferase</keyword>
<proteinExistence type="inferred from homology"/>
<dbReference type="SMART" id="SM00220">
    <property type="entry name" value="S_TKc"/>
    <property type="match status" value="1"/>
</dbReference>
<dbReference type="PROSITE" id="PS00107">
    <property type="entry name" value="PROTEIN_KINASE_ATP"/>
    <property type="match status" value="1"/>
</dbReference>
<keyword evidence="6 15" id="KW-0547">Nucleotide-binding</keyword>
<gene>
    <name evidence="18" type="ORF">OKIOD_LOCUS1243</name>
</gene>
<dbReference type="SUPFAM" id="SSF103243">
    <property type="entry name" value="KA1-like"/>
    <property type="match status" value="1"/>
</dbReference>
<dbReference type="Gene3D" id="3.30.310.80">
    <property type="entry name" value="Kinase associated domain 1, KA1"/>
    <property type="match status" value="1"/>
</dbReference>
<feature type="compositionally biased region" description="Polar residues" evidence="16">
    <location>
        <begin position="391"/>
        <end position="400"/>
    </location>
</feature>
<keyword evidence="19" id="KW-1185">Reference proteome</keyword>
<feature type="binding site" evidence="15">
    <location>
        <position position="47"/>
    </location>
    <ligand>
        <name>ATP</name>
        <dbReference type="ChEBI" id="CHEBI:30616"/>
    </ligand>
</feature>
<name>A0ABN7RQD7_OIKDI</name>
<accession>A0ABN7RQD7</accession>
<keyword evidence="7" id="KW-0418">Kinase</keyword>
<dbReference type="InterPro" id="IPR028375">
    <property type="entry name" value="KA1/Ssp2_C"/>
</dbReference>
<evidence type="ECO:0000256" key="13">
    <source>
        <dbReference type="ARBA" id="ARBA00048417"/>
    </source>
</evidence>
<dbReference type="PROSITE" id="PS50011">
    <property type="entry name" value="PROTEIN_KINASE_DOM"/>
    <property type="match status" value="1"/>
</dbReference>
<dbReference type="Pfam" id="PF16579">
    <property type="entry name" value="AdenylateSensor"/>
    <property type="match status" value="1"/>
</dbReference>
<evidence type="ECO:0000259" key="17">
    <source>
        <dbReference type="PROSITE" id="PS50011"/>
    </source>
</evidence>
<evidence type="ECO:0000256" key="3">
    <source>
        <dbReference type="ARBA" id="ARBA00012513"/>
    </source>
</evidence>
<dbReference type="CDD" id="cd12122">
    <property type="entry name" value="AMPKA_C"/>
    <property type="match status" value="1"/>
</dbReference>
<dbReference type="InterPro" id="IPR032270">
    <property type="entry name" value="AMPK_C"/>
</dbReference>
<dbReference type="InterPro" id="IPR017441">
    <property type="entry name" value="Protein_kinase_ATP_BS"/>
</dbReference>
<feature type="region of interest" description="Disordered" evidence="16">
    <location>
        <begin position="388"/>
        <end position="407"/>
    </location>
</feature>
<comment type="catalytic activity">
    <reaction evidence="13">
        <text>L-seryl-[acetyl-CoA carboxylase] + ATP = O-phospho-L-seryl-[acetyl-CoA carboxylase] + ADP + H(+)</text>
        <dbReference type="Rhea" id="RHEA:20333"/>
        <dbReference type="Rhea" id="RHEA-COMP:13722"/>
        <dbReference type="Rhea" id="RHEA-COMP:13723"/>
        <dbReference type="ChEBI" id="CHEBI:15378"/>
        <dbReference type="ChEBI" id="CHEBI:29999"/>
        <dbReference type="ChEBI" id="CHEBI:30616"/>
        <dbReference type="ChEBI" id="CHEBI:83421"/>
        <dbReference type="ChEBI" id="CHEBI:456216"/>
    </reaction>
</comment>
<evidence type="ECO:0000256" key="6">
    <source>
        <dbReference type="ARBA" id="ARBA00022741"/>
    </source>
</evidence>
<comment type="catalytic activity">
    <reaction evidence="14">
        <text>L-seryl-[protein] + ATP = O-phospho-L-seryl-[protein] + ADP + H(+)</text>
        <dbReference type="Rhea" id="RHEA:17989"/>
        <dbReference type="Rhea" id="RHEA-COMP:9863"/>
        <dbReference type="Rhea" id="RHEA-COMP:11604"/>
        <dbReference type="ChEBI" id="CHEBI:15378"/>
        <dbReference type="ChEBI" id="CHEBI:29999"/>
        <dbReference type="ChEBI" id="CHEBI:30616"/>
        <dbReference type="ChEBI" id="CHEBI:83421"/>
        <dbReference type="ChEBI" id="CHEBI:456216"/>
        <dbReference type="EC" id="2.7.11.1"/>
    </reaction>
</comment>
<evidence type="ECO:0000256" key="9">
    <source>
        <dbReference type="ARBA" id="ARBA00032270"/>
    </source>
</evidence>
<evidence type="ECO:0000256" key="10">
    <source>
        <dbReference type="ARBA" id="ARBA00032865"/>
    </source>
</evidence>
<evidence type="ECO:0000256" key="7">
    <source>
        <dbReference type="ARBA" id="ARBA00022777"/>
    </source>
</evidence>
<dbReference type="EC" id="2.7.11.1" evidence="3"/>
<protein>
    <recommendedName>
        <fullName evidence="9">Acetyl-CoA carboxylase kinase</fullName>
        <ecNumber evidence="3">2.7.11.1</ecNumber>
        <ecNumber evidence="2">2.7.11.31</ecNumber>
    </recommendedName>
    <alternativeName>
        <fullName evidence="10">Hydroxymethylglutaryl-CoA reductase kinase</fullName>
    </alternativeName>
</protein>
<dbReference type="InterPro" id="IPR000719">
    <property type="entry name" value="Prot_kinase_dom"/>
</dbReference>
<dbReference type="SUPFAM" id="SSF56112">
    <property type="entry name" value="Protein kinase-like (PK-like)"/>
    <property type="match status" value="1"/>
</dbReference>
<dbReference type="CDD" id="cd14079">
    <property type="entry name" value="STKc_AMPK_alpha"/>
    <property type="match status" value="1"/>
</dbReference>
<evidence type="ECO:0000256" key="8">
    <source>
        <dbReference type="ARBA" id="ARBA00022840"/>
    </source>
</evidence>
<dbReference type="PANTHER" id="PTHR24346">
    <property type="entry name" value="MAP/MICROTUBULE AFFINITY-REGULATING KINASE"/>
    <property type="match status" value="1"/>
</dbReference>
<comment type="catalytic activity">
    <reaction evidence="11">
        <text>L-seryl-[3-hydroxy-3-methylglutaryl-coenzyme A reductase] + ATP = O-phospho-L-seryl-[3-hydroxy-3-methylglutaryl-coenzyme A reductase] + ADP + H(+)</text>
        <dbReference type="Rhea" id="RHEA:23172"/>
        <dbReference type="Rhea" id="RHEA-COMP:13692"/>
        <dbReference type="Rhea" id="RHEA-COMP:13693"/>
        <dbReference type="ChEBI" id="CHEBI:15378"/>
        <dbReference type="ChEBI" id="CHEBI:29999"/>
        <dbReference type="ChEBI" id="CHEBI:30616"/>
        <dbReference type="ChEBI" id="CHEBI:83421"/>
        <dbReference type="ChEBI" id="CHEBI:456216"/>
        <dbReference type="EC" id="2.7.11.31"/>
    </reaction>
</comment>
<dbReference type="Pfam" id="PF00069">
    <property type="entry name" value="Pkinase"/>
    <property type="match status" value="1"/>
</dbReference>
<evidence type="ECO:0000313" key="18">
    <source>
        <dbReference type="EMBL" id="CAG5080694.1"/>
    </source>
</evidence>
<evidence type="ECO:0000256" key="12">
    <source>
        <dbReference type="ARBA" id="ARBA00047899"/>
    </source>
</evidence>
<evidence type="ECO:0000313" key="19">
    <source>
        <dbReference type="Proteomes" id="UP001158576"/>
    </source>
</evidence>
<organism evidence="18 19">
    <name type="scientific">Oikopleura dioica</name>
    <name type="common">Tunicate</name>
    <dbReference type="NCBI Taxonomy" id="34765"/>
    <lineage>
        <taxon>Eukaryota</taxon>
        <taxon>Metazoa</taxon>
        <taxon>Chordata</taxon>
        <taxon>Tunicata</taxon>
        <taxon>Appendicularia</taxon>
        <taxon>Copelata</taxon>
        <taxon>Oikopleuridae</taxon>
        <taxon>Oikopleura</taxon>
    </lineage>
</organism>
<dbReference type="PROSITE" id="PS00108">
    <property type="entry name" value="PROTEIN_KINASE_ST"/>
    <property type="match status" value="1"/>
</dbReference>
<dbReference type="EMBL" id="OU015568">
    <property type="protein sequence ID" value="CAG5080694.1"/>
    <property type="molecule type" value="Genomic_DNA"/>
</dbReference>
<feature type="domain" description="Protein kinase" evidence="17">
    <location>
        <begin position="18"/>
        <end position="271"/>
    </location>
</feature>
<dbReference type="EC" id="2.7.11.31" evidence="2"/>
<evidence type="ECO:0000256" key="11">
    <source>
        <dbReference type="ARBA" id="ARBA00047775"/>
    </source>
</evidence>